<accession>A0A350HBD3</accession>
<name>A0A350HBD3_UNCW3</name>
<evidence type="ECO:0000313" key="1">
    <source>
        <dbReference type="EMBL" id="HAV92849.1"/>
    </source>
</evidence>
<organism evidence="1 2">
    <name type="scientific">candidate division WOR-3 bacterium</name>
    <dbReference type="NCBI Taxonomy" id="2052148"/>
    <lineage>
        <taxon>Bacteria</taxon>
        <taxon>Bacteria division WOR-3</taxon>
    </lineage>
</organism>
<dbReference type="Proteomes" id="UP000264062">
    <property type="component" value="Unassembled WGS sequence"/>
</dbReference>
<dbReference type="AlphaFoldDB" id="A0A350HBD3"/>
<evidence type="ECO:0000313" key="2">
    <source>
        <dbReference type="Proteomes" id="UP000264062"/>
    </source>
</evidence>
<protein>
    <submittedName>
        <fullName evidence="1">Uncharacterized protein</fullName>
    </submittedName>
</protein>
<reference evidence="1 2" key="1">
    <citation type="journal article" date="2018" name="Nat. Biotechnol.">
        <title>A standardized bacterial taxonomy based on genome phylogeny substantially revises the tree of life.</title>
        <authorList>
            <person name="Parks D.H."/>
            <person name="Chuvochina M."/>
            <person name="Waite D.W."/>
            <person name="Rinke C."/>
            <person name="Skarshewski A."/>
            <person name="Chaumeil P.A."/>
            <person name="Hugenholtz P."/>
        </authorList>
    </citation>
    <scope>NUCLEOTIDE SEQUENCE [LARGE SCALE GENOMIC DNA]</scope>
    <source>
        <strain evidence="1">UBA9956</strain>
    </source>
</reference>
<sequence length="339" mass="39565">MFNLVEQGVKVNNKTEFRVMKDIKRLFVENRWGILVFAETNKKHKDFENDVKIGDDIYQLKYITNTDLNYIRHQKARHTKEKVIFVKDYLNRKDADEMIKENINFIDTAGNAFIKNNRIHIEITGKRKELFETIMIVREKMTPAAVKLNFLLLRDPNAINKPYRQLAKDAGIGFGGVTKIFEDLKRNNYIVVMNGKKILTNTRKLFDKWVEGYLQNLNHKIILGNYKFGKAWTEFKGVNKTEAKWGGEVAAYKLGGNIKPAELTLYIDQNYYDELIKTNMLLKEANGNVLLKNKFWNFEDKGDMVDAMIVYVDLIGNGNQRDEEAAKLIYETHIAKHLR</sequence>
<proteinExistence type="predicted"/>
<gene>
    <name evidence="1" type="ORF">DCW38_06685</name>
</gene>
<dbReference type="EMBL" id="DMZY01000196">
    <property type="protein sequence ID" value="HAV92849.1"/>
    <property type="molecule type" value="Genomic_DNA"/>
</dbReference>
<dbReference type="InterPro" id="IPR019238">
    <property type="entry name" value="AbiEi_2"/>
</dbReference>
<comment type="caution">
    <text evidence="1">The sequence shown here is derived from an EMBL/GenBank/DDBJ whole genome shotgun (WGS) entry which is preliminary data.</text>
</comment>
<dbReference type="Pfam" id="PF09952">
    <property type="entry name" value="AbiEi_2"/>
    <property type="match status" value="1"/>
</dbReference>